<dbReference type="Pfam" id="PF00334">
    <property type="entry name" value="NDK"/>
    <property type="match status" value="1"/>
</dbReference>
<dbReference type="GO" id="GO:0004550">
    <property type="term" value="F:nucleoside diphosphate kinase activity"/>
    <property type="evidence" value="ECO:0007669"/>
    <property type="project" value="UniProtKB-EC"/>
</dbReference>
<sequence length="135" mass="15817">MERTLMLIKPDAVKRHLIGSILSIVEREGFRIVNLKMEKMSKKKAKLFYAVHKEKDFFSLLVEYMTSGITVGVILERENGVHHLREIVGDTDPVKAKKNTIRRKYGETYRRNSVHASDSKKSYIYESKVFFKEHK</sequence>
<name>A0A350H9B0_UNCW3</name>
<organism evidence="14 15">
    <name type="scientific">candidate division WOR-3 bacterium</name>
    <dbReference type="NCBI Taxonomy" id="2052148"/>
    <lineage>
        <taxon>Bacteria</taxon>
        <taxon>Bacteria division WOR-3</taxon>
    </lineage>
</organism>
<comment type="similarity">
    <text evidence="1 10 11">Belongs to the NDK family.</text>
</comment>
<feature type="binding site" evidence="10">
    <location>
        <position position="9"/>
    </location>
    <ligand>
        <name>ATP</name>
        <dbReference type="ChEBI" id="CHEBI:30616"/>
    </ligand>
</feature>
<keyword evidence="4" id="KW-0479">Metal-binding</keyword>
<evidence type="ECO:0000256" key="2">
    <source>
        <dbReference type="ARBA" id="ARBA00022490"/>
    </source>
</evidence>
<dbReference type="NCBIfam" id="NF001908">
    <property type="entry name" value="PRK00668.1"/>
    <property type="match status" value="1"/>
</dbReference>
<protein>
    <recommendedName>
        <fullName evidence="12">Nucleoside diphosphate kinase</fullName>
        <ecNumber evidence="12">2.7.4.6</ecNumber>
    </recommendedName>
</protein>
<evidence type="ECO:0000256" key="4">
    <source>
        <dbReference type="ARBA" id="ARBA00022723"/>
    </source>
</evidence>
<dbReference type="InterPro" id="IPR001564">
    <property type="entry name" value="Nucleoside_diP_kinase"/>
</dbReference>
<dbReference type="InterPro" id="IPR034907">
    <property type="entry name" value="NDK-like_dom"/>
</dbReference>
<feature type="binding site" evidence="10">
    <location>
        <position position="91"/>
    </location>
    <ligand>
        <name>ATP</name>
        <dbReference type="ChEBI" id="CHEBI:30616"/>
    </ligand>
</feature>
<dbReference type="CDD" id="cd04413">
    <property type="entry name" value="NDPk_I"/>
    <property type="match status" value="1"/>
</dbReference>
<dbReference type="PRINTS" id="PR01243">
    <property type="entry name" value="NUCDPKINASE"/>
</dbReference>
<dbReference type="EC" id="2.7.4.6" evidence="12"/>
<evidence type="ECO:0000259" key="13">
    <source>
        <dbReference type="SMART" id="SM00562"/>
    </source>
</evidence>
<keyword evidence="9" id="KW-0546">Nucleotide metabolism</keyword>
<evidence type="ECO:0000313" key="15">
    <source>
        <dbReference type="Proteomes" id="UP000264062"/>
    </source>
</evidence>
<dbReference type="GO" id="GO:0006183">
    <property type="term" value="P:GTP biosynthetic process"/>
    <property type="evidence" value="ECO:0007669"/>
    <property type="project" value="InterPro"/>
</dbReference>
<feature type="domain" description="Nucleoside diphosphate kinase-like" evidence="13">
    <location>
        <begin position="1"/>
        <end position="134"/>
    </location>
</feature>
<dbReference type="PANTHER" id="PTHR46161:SF3">
    <property type="entry name" value="NUCLEOSIDE DIPHOSPHATE KINASE DDB_G0292928-RELATED"/>
    <property type="match status" value="1"/>
</dbReference>
<feature type="binding site" evidence="10">
    <location>
        <position position="57"/>
    </location>
    <ligand>
        <name>ATP</name>
        <dbReference type="ChEBI" id="CHEBI:30616"/>
    </ligand>
</feature>
<evidence type="ECO:0000256" key="3">
    <source>
        <dbReference type="ARBA" id="ARBA00022679"/>
    </source>
</evidence>
<dbReference type="InterPro" id="IPR036850">
    <property type="entry name" value="NDK-like_dom_sf"/>
</dbReference>
<dbReference type="GO" id="GO:0006228">
    <property type="term" value="P:UTP biosynthetic process"/>
    <property type="evidence" value="ECO:0007669"/>
    <property type="project" value="InterPro"/>
</dbReference>
<evidence type="ECO:0000256" key="10">
    <source>
        <dbReference type="PROSITE-ProRule" id="PRU00706"/>
    </source>
</evidence>
<evidence type="ECO:0000256" key="9">
    <source>
        <dbReference type="ARBA" id="ARBA00023080"/>
    </source>
</evidence>
<dbReference type="SUPFAM" id="SSF54919">
    <property type="entry name" value="Nucleoside diphosphate kinase, NDK"/>
    <property type="match status" value="1"/>
</dbReference>
<reference evidence="14 15" key="1">
    <citation type="journal article" date="2018" name="Nat. Biotechnol.">
        <title>A standardized bacterial taxonomy based on genome phylogeny substantially revises the tree of life.</title>
        <authorList>
            <person name="Parks D.H."/>
            <person name="Chuvochina M."/>
            <person name="Waite D.W."/>
            <person name="Rinke C."/>
            <person name="Skarshewski A."/>
            <person name="Chaumeil P.A."/>
            <person name="Hugenholtz P."/>
        </authorList>
    </citation>
    <scope>NUCLEOTIDE SEQUENCE [LARGE SCALE GENOMIC DNA]</scope>
    <source>
        <strain evidence="14">UBA9956</strain>
    </source>
</reference>
<feature type="binding site" evidence="10">
    <location>
        <position position="102"/>
    </location>
    <ligand>
        <name>ATP</name>
        <dbReference type="ChEBI" id="CHEBI:30616"/>
    </ligand>
</feature>
<keyword evidence="5 12" id="KW-0547">Nucleotide-binding</keyword>
<dbReference type="Proteomes" id="UP000264062">
    <property type="component" value="Unassembled WGS sequence"/>
</dbReference>
<feature type="binding site" evidence="10">
    <location>
        <position position="112"/>
    </location>
    <ligand>
        <name>ATP</name>
        <dbReference type="ChEBI" id="CHEBI:30616"/>
    </ligand>
</feature>
<dbReference type="SMART" id="SM00562">
    <property type="entry name" value="NDK"/>
    <property type="match status" value="1"/>
</dbReference>
<dbReference type="PROSITE" id="PS51374">
    <property type="entry name" value="NDPK_LIKE"/>
    <property type="match status" value="1"/>
</dbReference>
<evidence type="ECO:0000256" key="5">
    <source>
        <dbReference type="ARBA" id="ARBA00022741"/>
    </source>
</evidence>
<evidence type="ECO:0000256" key="11">
    <source>
        <dbReference type="RuleBase" id="RU004011"/>
    </source>
</evidence>
<keyword evidence="3 12" id="KW-0808">Transferase</keyword>
<proteinExistence type="inferred from homology"/>
<accession>A0A350H9B0</accession>
<feature type="active site" description="Pros-phosphohistidine intermediate" evidence="10">
    <location>
        <position position="115"/>
    </location>
</feature>
<keyword evidence="8" id="KW-0460">Magnesium</keyword>
<evidence type="ECO:0000256" key="8">
    <source>
        <dbReference type="ARBA" id="ARBA00022842"/>
    </source>
</evidence>
<comment type="catalytic activity">
    <reaction evidence="12">
        <text>a 2'-deoxyribonucleoside 5'-diphosphate + ATP = a 2'-deoxyribonucleoside 5'-triphosphate + ADP</text>
        <dbReference type="Rhea" id="RHEA:44640"/>
        <dbReference type="ChEBI" id="CHEBI:30616"/>
        <dbReference type="ChEBI" id="CHEBI:61560"/>
        <dbReference type="ChEBI" id="CHEBI:73316"/>
        <dbReference type="ChEBI" id="CHEBI:456216"/>
        <dbReference type="EC" id="2.7.4.6"/>
    </reaction>
</comment>
<dbReference type="PANTHER" id="PTHR46161">
    <property type="entry name" value="NUCLEOSIDE DIPHOSPHATE KINASE"/>
    <property type="match status" value="1"/>
</dbReference>
<keyword evidence="7 12" id="KW-0067">ATP-binding</keyword>
<dbReference type="GO" id="GO:0005524">
    <property type="term" value="F:ATP binding"/>
    <property type="evidence" value="ECO:0007669"/>
    <property type="project" value="UniProtKB-KW"/>
</dbReference>
<dbReference type="GO" id="GO:0006241">
    <property type="term" value="P:CTP biosynthetic process"/>
    <property type="evidence" value="ECO:0007669"/>
    <property type="project" value="InterPro"/>
</dbReference>
<feature type="binding site" evidence="10">
    <location>
        <position position="85"/>
    </location>
    <ligand>
        <name>ATP</name>
        <dbReference type="ChEBI" id="CHEBI:30616"/>
    </ligand>
</feature>
<dbReference type="GO" id="GO:0046872">
    <property type="term" value="F:metal ion binding"/>
    <property type="evidence" value="ECO:0007669"/>
    <property type="project" value="UniProtKB-KW"/>
</dbReference>
<dbReference type="Gene3D" id="3.30.70.141">
    <property type="entry name" value="Nucleoside diphosphate kinase-like domain"/>
    <property type="match status" value="1"/>
</dbReference>
<keyword evidence="6 12" id="KW-0418">Kinase</keyword>
<dbReference type="PROSITE" id="PS00469">
    <property type="entry name" value="NDPK"/>
    <property type="match status" value="1"/>
</dbReference>
<dbReference type="AlphaFoldDB" id="A0A350H9B0"/>
<comment type="caution">
    <text evidence="14">The sequence shown here is derived from an EMBL/GenBank/DDBJ whole genome shotgun (WGS) entry which is preliminary data.</text>
</comment>
<gene>
    <name evidence="14" type="ORF">DCW38_02980</name>
</gene>
<evidence type="ECO:0000256" key="7">
    <source>
        <dbReference type="ARBA" id="ARBA00022840"/>
    </source>
</evidence>
<evidence type="ECO:0000313" key="14">
    <source>
        <dbReference type="EMBL" id="HAV92126.1"/>
    </source>
</evidence>
<keyword evidence="2" id="KW-0963">Cytoplasm</keyword>
<evidence type="ECO:0000256" key="6">
    <source>
        <dbReference type="ARBA" id="ARBA00022777"/>
    </source>
</evidence>
<dbReference type="EMBL" id="DMZY01000089">
    <property type="protein sequence ID" value="HAV92126.1"/>
    <property type="molecule type" value="Genomic_DNA"/>
</dbReference>
<dbReference type="InterPro" id="IPR023005">
    <property type="entry name" value="Nucleoside_diP_kinase_AS"/>
</dbReference>
<evidence type="ECO:0000256" key="1">
    <source>
        <dbReference type="ARBA" id="ARBA00008142"/>
    </source>
</evidence>
<evidence type="ECO:0000256" key="12">
    <source>
        <dbReference type="RuleBase" id="RU004013"/>
    </source>
</evidence>